<keyword evidence="4" id="KW-1185">Reference proteome</keyword>
<gene>
    <name evidence="3" type="ORF">MIMGU_mgv1a014219mg</name>
</gene>
<dbReference type="SUPFAM" id="SSF55021">
    <property type="entry name" value="ACT-like"/>
    <property type="match status" value="1"/>
</dbReference>
<sequence>MGDSSRQIRTRNHQKVAVFNEIMCRLRELNVEEAAEPGFEDELWAHFSMLPLRYASDIDADQAKDVLMHKKLLDTARDPLFLTGPPVHIRLVKICMQPQNLGNYAQPSFGEGGNDKLLHEITIATKDKPKLLSAFDCLMSEIGLVIQECHAFSTIDGYSFVTFLVDVWEKGIDQLRSTLVKEISDMLATKESTNVNV</sequence>
<dbReference type="EMBL" id="KI632373">
    <property type="protein sequence ID" value="EYU17551.1"/>
    <property type="molecule type" value="Genomic_DNA"/>
</dbReference>
<evidence type="ECO:0000313" key="4">
    <source>
        <dbReference type="Proteomes" id="UP000030748"/>
    </source>
</evidence>
<evidence type="ECO:0000313" key="3">
    <source>
        <dbReference type="EMBL" id="EYU17551.1"/>
    </source>
</evidence>
<dbReference type="eggNOG" id="KOG0192">
    <property type="taxonomic scope" value="Eukaryota"/>
</dbReference>
<dbReference type="STRING" id="4155.A0A022PPD0"/>
<reference evidence="3 4" key="1">
    <citation type="journal article" date="2013" name="Proc. Natl. Acad. Sci. U.S.A.">
        <title>Fine-scale variation in meiotic recombination in Mimulus inferred from population shotgun sequencing.</title>
        <authorList>
            <person name="Hellsten U."/>
            <person name="Wright K.M."/>
            <person name="Jenkins J."/>
            <person name="Shu S."/>
            <person name="Yuan Y."/>
            <person name="Wessler S.R."/>
            <person name="Schmutz J."/>
            <person name="Willis J.H."/>
            <person name="Rokhsar D.S."/>
        </authorList>
    </citation>
    <scope>NUCLEOTIDE SEQUENCE [LARGE SCALE GENOMIC DNA]</scope>
    <source>
        <strain evidence="4">cv. DUN x IM62</strain>
    </source>
</reference>
<dbReference type="PROSITE" id="PS51671">
    <property type="entry name" value="ACT"/>
    <property type="match status" value="1"/>
</dbReference>
<dbReference type="InterPro" id="IPR002912">
    <property type="entry name" value="ACT_dom"/>
</dbReference>
<dbReference type="InterPro" id="IPR010043">
    <property type="entry name" value="UTase/UR"/>
</dbReference>
<evidence type="ECO:0000256" key="1">
    <source>
        <dbReference type="ARBA" id="ARBA00022801"/>
    </source>
</evidence>
<organism evidence="3 4">
    <name type="scientific">Erythranthe guttata</name>
    <name type="common">Yellow monkey flower</name>
    <name type="synonym">Mimulus guttatus</name>
    <dbReference type="NCBI Taxonomy" id="4155"/>
    <lineage>
        <taxon>Eukaryota</taxon>
        <taxon>Viridiplantae</taxon>
        <taxon>Streptophyta</taxon>
        <taxon>Embryophyta</taxon>
        <taxon>Tracheophyta</taxon>
        <taxon>Spermatophyta</taxon>
        <taxon>Magnoliopsida</taxon>
        <taxon>eudicotyledons</taxon>
        <taxon>Gunneridae</taxon>
        <taxon>Pentapetalae</taxon>
        <taxon>asterids</taxon>
        <taxon>lamiids</taxon>
        <taxon>Lamiales</taxon>
        <taxon>Phrymaceae</taxon>
        <taxon>Erythranthe</taxon>
    </lineage>
</organism>
<dbReference type="PhylomeDB" id="A0A022PPD0"/>
<keyword evidence="1" id="KW-0378">Hydrolase</keyword>
<dbReference type="GO" id="GO:0008773">
    <property type="term" value="F:[protein-PII] uridylyltransferase activity"/>
    <property type="evidence" value="ECO:0007669"/>
    <property type="project" value="InterPro"/>
</dbReference>
<name>A0A022PPD0_ERYGU</name>
<dbReference type="AlphaFoldDB" id="A0A022PPD0"/>
<dbReference type="GO" id="GO:0016787">
    <property type="term" value="F:hydrolase activity"/>
    <property type="evidence" value="ECO:0007669"/>
    <property type="project" value="UniProtKB-KW"/>
</dbReference>
<dbReference type="Proteomes" id="UP000030748">
    <property type="component" value="Unassembled WGS sequence"/>
</dbReference>
<dbReference type="InterPro" id="IPR045865">
    <property type="entry name" value="ACT-like_dom_sf"/>
</dbReference>
<protein>
    <recommendedName>
        <fullName evidence="2">ACT domain-containing protein</fullName>
    </recommendedName>
</protein>
<accession>A0A022PPD0</accession>
<proteinExistence type="predicted"/>
<feature type="domain" description="ACT" evidence="2">
    <location>
        <begin position="120"/>
        <end position="197"/>
    </location>
</feature>
<dbReference type="PANTHER" id="PTHR47320">
    <property type="entry name" value="BIFUNCTIONAL URIDYLYLTRANSFERASE/URIDYLYL-REMOVING ENZYME"/>
    <property type="match status" value="1"/>
</dbReference>
<dbReference type="PANTHER" id="PTHR47320:SF1">
    <property type="entry name" value="BIFUNCTIONAL URIDYLYLTRANSFERASE_URIDYLYL-REMOVING ENZYME"/>
    <property type="match status" value="1"/>
</dbReference>
<evidence type="ECO:0000259" key="2">
    <source>
        <dbReference type="PROSITE" id="PS51671"/>
    </source>
</evidence>